<accession>A0AAW6BAA4</accession>
<dbReference type="PROSITE" id="PS50943">
    <property type="entry name" value="HTH_CROC1"/>
    <property type="match status" value="1"/>
</dbReference>
<dbReference type="AlphaFoldDB" id="A0AAW6BAA4"/>
<evidence type="ECO:0000313" key="3">
    <source>
        <dbReference type="Proteomes" id="UP001141961"/>
    </source>
</evidence>
<protein>
    <submittedName>
        <fullName evidence="2">Helix-turn-helix domain-containing protein</fullName>
    </submittedName>
</protein>
<dbReference type="Pfam" id="PF01381">
    <property type="entry name" value="HTH_3"/>
    <property type="match status" value="1"/>
</dbReference>
<feature type="domain" description="HTH cro/C1-type" evidence="1">
    <location>
        <begin position="5"/>
        <end position="60"/>
    </location>
</feature>
<gene>
    <name evidence="2" type="ORF">ODV14_07200</name>
</gene>
<dbReference type="InterPro" id="IPR001387">
    <property type="entry name" value="Cro/C1-type_HTH"/>
</dbReference>
<dbReference type="Proteomes" id="UP001141961">
    <property type="component" value="Unassembled WGS sequence"/>
</dbReference>
<proteinExistence type="predicted"/>
<evidence type="ECO:0000259" key="1">
    <source>
        <dbReference type="PROSITE" id="PS50943"/>
    </source>
</evidence>
<dbReference type="GO" id="GO:0003677">
    <property type="term" value="F:DNA binding"/>
    <property type="evidence" value="ECO:0007669"/>
    <property type="project" value="InterPro"/>
</dbReference>
<organism evidence="2 3">
    <name type="scientific">Lactobacillus amylovorus</name>
    <dbReference type="NCBI Taxonomy" id="1604"/>
    <lineage>
        <taxon>Bacteria</taxon>
        <taxon>Bacillati</taxon>
        <taxon>Bacillota</taxon>
        <taxon>Bacilli</taxon>
        <taxon>Lactobacillales</taxon>
        <taxon>Lactobacillaceae</taxon>
        <taxon>Lactobacillus</taxon>
    </lineage>
</organism>
<dbReference type="InterPro" id="IPR010982">
    <property type="entry name" value="Lambda_DNA-bd_dom_sf"/>
</dbReference>
<comment type="caution">
    <text evidence="2">The sequence shown here is derived from an EMBL/GenBank/DDBJ whole genome shotgun (WGS) entry which is preliminary data.</text>
</comment>
<sequence length="80" mass="9732">MQIKLYDIRKNKMHLTQQQVAEYLGISTRSYRDKELSRHPFTQDEMFKLSSYFGMKIEDIFLPRKYQFGTKEHKKALKNK</sequence>
<reference evidence="2" key="2">
    <citation type="submission" date="2022-10" db="EMBL/GenBank/DDBJ databases">
        <authorList>
            <person name="Kostovova I."/>
            <person name="Moravkova M."/>
            <person name="Pechar R."/>
        </authorList>
    </citation>
    <scope>NUCLEOTIDE SEQUENCE</scope>
    <source>
        <strain evidence="2">M597B</strain>
    </source>
</reference>
<dbReference type="Gene3D" id="1.10.260.40">
    <property type="entry name" value="lambda repressor-like DNA-binding domains"/>
    <property type="match status" value="1"/>
</dbReference>
<dbReference type="SMART" id="SM00530">
    <property type="entry name" value="HTH_XRE"/>
    <property type="match status" value="1"/>
</dbReference>
<dbReference type="CDD" id="cd00093">
    <property type="entry name" value="HTH_XRE"/>
    <property type="match status" value="1"/>
</dbReference>
<name>A0AAW6BAA4_LACAM</name>
<dbReference type="RefSeq" id="WP_271326619.1">
    <property type="nucleotide sequence ID" value="NZ_JAOTHC010000001.1"/>
</dbReference>
<dbReference type="SUPFAM" id="SSF47413">
    <property type="entry name" value="lambda repressor-like DNA-binding domains"/>
    <property type="match status" value="1"/>
</dbReference>
<reference evidence="2" key="1">
    <citation type="journal article" date="2022" name="Microorganisms">
        <title>Antibiotic Susceptibility, Resistance Gene Determinants and Corresponding Genomic Regions in Lactobacillus amylovorus Isolates Derived from Wild Boars and Domestic Pigs.</title>
        <authorList>
            <person name="Moravkova M."/>
            <person name="Kostovova I."/>
            <person name="Kavanova K."/>
            <person name="Pechar R."/>
            <person name="Stanek S."/>
            <person name="Brychta A."/>
            <person name="Zeman M."/>
            <person name="Kubasova T."/>
        </authorList>
    </citation>
    <scope>NUCLEOTIDE SEQUENCE</scope>
    <source>
        <strain evidence="2">M597B</strain>
    </source>
</reference>
<evidence type="ECO:0000313" key="2">
    <source>
        <dbReference type="EMBL" id="MDB6247104.1"/>
    </source>
</evidence>
<dbReference type="EMBL" id="JAOTHD010000021">
    <property type="protein sequence ID" value="MDB6247104.1"/>
    <property type="molecule type" value="Genomic_DNA"/>
</dbReference>